<dbReference type="EMBL" id="QBMC01000002">
    <property type="protein sequence ID" value="PZO23338.1"/>
    <property type="molecule type" value="Genomic_DNA"/>
</dbReference>
<dbReference type="Pfam" id="PF00534">
    <property type="entry name" value="Glycos_transf_1"/>
    <property type="match status" value="1"/>
</dbReference>
<protein>
    <submittedName>
        <fullName evidence="6">Glycosyltransferase family 1 protein</fullName>
    </submittedName>
</protein>
<accession>A0A2W4WVA9</accession>
<dbReference type="AlphaFoldDB" id="A0A2W4WVA9"/>
<sequence>MVHRIKVAFVNQGWDTISPPVSAASIPIWTYETAKRLAQDCKVVIYSRRNADQAAVETYEDIEYRRVSVGGSKLSNGSAKLFSKLFTSFRYLSSQVYYLPYALRVALDLRQQQCDIVHIHNFSQFVPVIRAFNPQVKIVLHMHCEWLSQFDRAVLASRLAQVDLITSCSDYITDKIKARFPEVAARCQTVYNGVDTQQFAEAQAIAQQAALQATENAQAAPNLLFVGRVSPEKGLHTLISAFTEVADKFPAAQLFVIGSQKQITSEFVIDANEDPLVKNLAVFNSVNYLQHLKNQLPSDIADRVIFTGQISHLELQEYFQRADILINPSVSEAFGMSLVEAMATSTPTIGTAVGGMPEIVRHGETGLIVPSERPAAMADAITQLLLNQPLRAKMGEAGRARAVETFSWQAIATVLSSQYRQLLSTEKPSDPPALSGRRRRTLKASRSPQPSAQTVAGSAL</sequence>
<dbReference type="InterPro" id="IPR028098">
    <property type="entry name" value="Glyco_trans_4-like_N"/>
</dbReference>
<dbReference type="Proteomes" id="UP000249354">
    <property type="component" value="Unassembled WGS sequence"/>
</dbReference>
<name>A0A2W4WVA9_9CYAN</name>
<evidence type="ECO:0000256" key="3">
    <source>
        <dbReference type="SAM" id="MobiDB-lite"/>
    </source>
</evidence>
<evidence type="ECO:0000313" key="7">
    <source>
        <dbReference type="Proteomes" id="UP000249354"/>
    </source>
</evidence>
<evidence type="ECO:0000256" key="1">
    <source>
        <dbReference type="ARBA" id="ARBA00022676"/>
    </source>
</evidence>
<organism evidence="6 7">
    <name type="scientific">Leptolyngbya foveolarum</name>
    <dbReference type="NCBI Taxonomy" id="47253"/>
    <lineage>
        <taxon>Bacteria</taxon>
        <taxon>Bacillati</taxon>
        <taxon>Cyanobacteriota</taxon>
        <taxon>Cyanophyceae</taxon>
        <taxon>Leptolyngbyales</taxon>
        <taxon>Leptolyngbyaceae</taxon>
        <taxon>Leptolyngbya group</taxon>
        <taxon>Leptolyngbya</taxon>
    </lineage>
</organism>
<comment type="caution">
    <text evidence="6">The sequence shown here is derived from an EMBL/GenBank/DDBJ whole genome shotgun (WGS) entry which is preliminary data.</text>
</comment>
<feature type="domain" description="Glycosyltransferase subfamily 4-like N-terminal" evidence="5">
    <location>
        <begin position="30"/>
        <end position="197"/>
    </location>
</feature>
<feature type="domain" description="Glycosyl transferase family 1" evidence="4">
    <location>
        <begin position="218"/>
        <end position="400"/>
    </location>
</feature>
<keyword evidence="2 6" id="KW-0808">Transferase</keyword>
<dbReference type="PANTHER" id="PTHR12526:SF510">
    <property type="entry name" value="D-INOSITOL 3-PHOSPHATE GLYCOSYLTRANSFERASE"/>
    <property type="match status" value="1"/>
</dbReference>
<reference evidence="7" key="1">
    <citation type="submission" date="2018-04" db="EMBL/GenBank/DDBJ databases">
        <authorList>
            <person name="Cornet L."/>
        </authorList>
    </citation>
    <scope>NUCLEOTIDE SEQUENCE [LARGE SCALE GENOMIC DNA]</scope>
</reference>
<dbReference type="PANTHER" id="PTHR12526">
    <property type="entry name" value="GLYCOSYLTRANSFERASE"/>
    <property type="match status" value="1"/>
</dbReference>
<dbReference type="Pfam" id="PF13439">
    <property type="entry name" value="Glyco_transf_4"/>
    <property type="match status" value="1"/>
</dbReference>
<evidence type="ECO:0000259" key="4">
    <source>
        <dbReference type="Pfam" id="PF00534"/>
    </source>
</evidence>
<evidence type="ECO:0000256" key="2">
    <source>
        <dbReference type="ARBA" id="ARBA00022679"/>
    </source>
</evidence>
<keyword evidence="1" id="KW-0328">Glycosyltransferase</keyword>
<feature type="region of interest" description="Disordered" evidence="3">
    <location>
        <begin position="423"/>
        <end position="460"/>
    </location>
</feature>
<evidence type="ECO:0000259" key="5">
    <source>
        <dbReference type="Pfam" id="PF13439"/>
    </source>
</evidence>
<feature type="compositionally biased region" description="Polar residues" evidence="3">
    <location>
        <begin position="444"/>
        <end position="460"/>
    </location>
</feature>
<dbReference type="CDD" id="cd03801">
    <property type="entry name" value="GT4_PimA-like"/>
    <property type="match status" value="1"/>
</dbReference>
<dbReference type="GO" id="GO:0016757">
    <property type="term" value="F:glycosyltransferase activity"/>
    <property type="evidence" value="ECO:0007669"/>
    <property type="project" value="UniProtKB-KW"/>
</dbReference>
<dbReference type="SUPFAM" id="SSF53756">
    <property type="entry name" value="UDP-Glycosyltransferase/glycogen phosphorylase"/>
    <property type="match status" value="1"/>
</dbReference>
<reference evidence="6 7" key="2">
    <citation type="submission" date="2018-06" db="EMBL/GenBank/DDBJ databases">
        <title>Metagenomic assembly of (sub)arctic Cyanobacteria and their associated microbiome from non-axenic cultures.</title>
        <authorList>
            <person name="Baurain D."/>
        </authorList>
    </citation>
    <scope>NUCLEOTIDE SEQUENCE [LARGE SCALE GENOMIC DNA]</scope>
    <source>
        <strain evidence="6">ULC129bin1</strain>
    </source>
</reference>
<proteinExistence type="predicted"/>
<dbReference type="InterPro" id="IPR001296">
    <property type="entry name" value="Glyco_trans_1"/>
</dbReference>
<gene>
    <name evidence="6" type="ORF">DCF25_00700</name>
</gene>
<dbReference type="Gene3D" id="3.40.50.2000">
    <property type="entry name" value="Glycogen Phosphorylase B"/>
    <property type="match status" value="2"/>
</dbReference>
<evidence type="ECO:0000313" key="6">
    <source>
        <dbReference type="EMBL" id="PZO23338.1"/>
    </source>
</evidence>